<dbReference type="PROSITE" id="PS00630">
    <property type="entry name" value="IMP_2"/>
    <property type="match status" value="1"/>
</dbReference>
<dbReference type="InterPro" id="IPR033942">
    <property type="entry name" value="IMPase"/>
</dbReference>
<protein>
    <recommendedName>
        <fullName evidence="6">Inositol-1-monophosphatase</fullName>
        <ecNumber evidence="6">3.1.3.25</ecNumber>
    </recommendedName>
</protein>
<evidence type="ECO:0000313" key="8">
    <source>
        <dbReference type="Proteomes" id="UP000825679"/>
    </source>
</evidence>
<evidence type="ECO:0000256" key="1">
    <source>
        <dbReference type="ARBA" id="ARBA00001033"/>
    </source>
</evidence>
<accession>A0ABX8Z4F1</accession>
<organism evidence="7 8">
    <name type="scientific">Deefgea tanakiae</name>
    <dbReference type="NCBI Taxonomy" id="2865840"/>
    <lineage>
        <taxon>Bacteria</taxon>
        <taxon>Pseudomonadati</taxon>
        <taxon>Pseudomonadota</taxon>
        <taxon>Betaproteobacteria</taxon>
        <taxon>Neisseriales</taxon>
        <taxon>Chitinibacteraceae</taxon>
        <taxon>Deefgea</taxon>
    </lineage>
</organism>
<keyword evidence="5 6" id="KW-0460">Magnesium</keyword>
<reference evidence="7 8" key="1">
    <citation type="submission" date="2021-08" db="EMBL/GenBank/DDBJ databases">
        <title>complete genome sequencing of Deefgea sp. D25.</title>
        <authorList>
            <person name="Bae J.-W."/>
            <person name="Gim D.-H."/>
        </authorList>
    </citation>
    <scope>NUCLEOTIDE SEQUENCE [LARGE SCALE GENOMIC DNA]</scope>
    <source>
        <strain evidence="7 8">D25</strain>
    </source>
</reference>
<dbReference type="Gene3D" id="3.30.540.10">
    <property type="entry name" value="Fructose-1,6-Bisphosphatase, subunit A, domain 1"/>
    <property type="match status" value="1"/>
</dbReference>
<dbReference type="EMBL" id="CP081150">
    <property type="protein sequence ID" value="QZA77448.1"/>
    <property type="molecule type" value="Genomic_DNA"/>
</dbReference>
<evidence type="ECO:0000256" key="3">
    <source>
        <dbReference type="ARBA" id="ARBA00009759"/>
    </source>
</evidence>
<dbReference type="CDD" id="cd01639">
    <property type="entry name" value="IMPase"/>
    <property type="match status" value="1"/>
</dbReference>
<gene>
    <name evidence="7" type="ORF">K4H28_14355</name>
</gene>
<evidence type="ECO:0000313" key="7">
    <source>
        <dbReference type="EMBL" id="QZA77448.1"/>
    </source>
</evidence>
<dbReference type="Pfam" id="PF00459">
    <property type="entry name" value="Inositol_P"/>
    <property type="match status" value="1"/>
</dbReference>
<dbReference type="InterPro" id="IPR020550">
    <property type="entry name" value="Inositol_monophosphatase_CS"/>
</dbReference>
<dbReference type="Proteomes" id="UP000825679">
    <property type="component" value="Chromosome"/>
</dbReference>
<dbReference type="SUPFAM" id="SSF56655">
    <property type="entry name" value="Carbohydrate phosphatase"/>
    <property type="match status" value="1"/>
</dbReference>
<evidence type="ECO:0000256" key="6">
    <source>
        <dbReference type="RuleBase" id="RU364068"/>
    </source>
</evidence>
<keyword evidence="8" id="KW-1185">Reference proteome</keyword>
<comment type="cofactor">
    <cofactor evidence="2 6">
        <name>Mg(2+)</name>
        <dbReference type="ChEBI" id="CHEBI:18420"/>
    </cofactor>
</comment>
<dbReference type="PRINTS" id="PR00377">
    <property type="entry name" value="IMPHPHTASES"/>
</dbReference>
<comment type="catalytic activity">
    <reaction evidence="1 6">
        <text>a myo-inositol phosphate + H2O = myo-inositol + phosphate</text>
        <dbReference type="Rhea" id="RHEA:24056"/>
        <dbReference type="ChEBI" id="CHEBI:15377"/>
        <dbReference type="ChEBI" id="CHEBI:17268"/>
        <dbReference type="ChEBI" id="CHEBI:43474"/>
        <dbReference type="ChEBI" id="CHEBI:84139"/>
        <dbReference type="EC" id="3.1.3.25"/>
    </reaction>
</comment>
<dbReference type="RefSeq" id="WP_221005829.1">
    <property type="nucleotide sequence ID" value="NZ_CP081150.1"/>
</dbReference>
<dbReference type="EC" id="3.1.3.25" evidence="6"/>
<evidence type="ECO:0000256" key="4">
    <source>
        <dbReference type="ARBA" id="ARBA00022723"/>
    </source>
</evidence>
<sequence length="265" mass="28479">MLDRAVELAQLAGHALLSRFGQTQTISNKGDISNIVTAADTFAEQMIVAGLRQRFPKHSIISEELGSDLRPSDYTWVVDPLDGTSNYAAGIPWFGVLIALFRGTEPILAVLHTPATGDLYLAEKGSGAERNGQRIHVSLEAELRNVLWAYGMDAQINDIAAERDIRLLTTLLQRVRNVRATNSLIDAAYTADGRLGGMLNQSTRLWDIAAPMLLIQEAGGLYTASNGAPLKLNLSASAPEQIYSVLAGAPMLHGAVAELVTKCAV</sequence>
<comment type="similarity">
    <text evidence="3 6">Belongs to the inositol monophosphatase superfamily.</text>
</comment>
<dbReference type="PANTHER" id="PTHR20854:SF4">
    <property type="entry name" value="INOSITOL-1-MONOPHOSPHATASE-RELATED"/>
    <property type="match status" value="1"/>
</dbReference>
<dbReference type="PANTHER" id="PTHR20854">
    <property type="entry name" value="INOSITOL MONOPHOSPHATASE"/>
    <property type="match status" value="1"/>
</dbReference>
<evidence type="ECO:0000256" key="2">
    <source>
        <dbReference type="ARBA" id="ARBA00001946"/>
    </source>
</evidence>
<keyword evidence="6" id="KW-0378">Hydrolase</keyword>
<evidence type="ECO:0000256" key="5">
    <source>
        <dbReference type="ARBA" id="ARBA00022842"/>
    </source>
</evidence>
<name>A0ABX8Z4F1_9NEIS</name>
<proteinExistence type="inferred from homology"/>
<dbReference type="InterPro" id="IPR000760">
    <property type="entry name" value="Inositol_monophosphatase-like"/>
</dbReference>
<keyword evidence="4 6" id="KW-0479">Metal-binding</keyword>
<dbReference type="Gene3D" id="3.40.190.80">
    <property type="match status" value="1"/>
</dbReference>